<dbReference type="EMBL" id="GDID01006946">
    <property type="protein sequence ID" value="JAP89660.1"/>
    <property type="molecule type" value="Transcribed_RNA"/>
</dbReference>
<evidence type="ECO:0000313" key="1">
    <source>
        <dbReference type="EMBL" id="JAP89660.1"/>
    </source>
</evidence>
<name>A0A146JY38_9EUKA</name>
<reference evidence="1" key="1">
    <citation type="submission" date="2015-07" db="EMBL/GenBank/DDBJ databases">
        <title>Adaptation to a free-living lifestyle via gene acquisitions in the diplomonad Trepomonas sp. PC1.</title>
        <authorList>
            <person name="Xu F."/>
            <person name="Jerlstrom-Hultqvist J."/>
            <person name="Kolisko M."/>
            <person name="Simpson A.G.B."/>
            <person name="Roger A.J."/>
            <person name="Svard S.G."/>
            <person name="Andersson J.O."/>
        </authorList>
    </citation>
    <scope>NUCLEOTIDE SEQUENCE</scope>
    <source>
        <strain evidence="1">PC1</strain>
    </source>
</reference>
<dbReference type="AlphaFoldDB" id="A0A146JY38"/>
<gene>
    <name evidence="1" type="ORF">TPC1_30845</name>
</gene>
<sequence length="466" mass="54874">ILTIKQRNDFDLQVNKGFISFIAQLKDIKTKFSLQENFQFKFVVKQFYSKLNCFSFREKWLKIQTEVENSLVGFFFGQIHSYFADEFAKIFQQQRNPNLHLLKLLFRLVYQTAAWGDFQLLYFDQEVVQTLFLVKPLQQQTNFNKNILLEALNSQFFTSVQIQFEVLIKQSQTLAELSGKIKHYRQFSFVVEELFSKINANFQKKLNQMNVYSNLIQQKMYFYIEDGLKKLINQNLSQLQVDMQLKYLEGQKIDFGQKFTQLSQEIIKEFSFMSMSYKKNVLTKLIHKTLFDTFLEKLAFDQPFITSQNAFAIAQDLLQMQEFYCEIPQEEDSLNFSQSIEIKSAKSGLKNSLKLKNSMQLQVGIEKEINIEEAQAIMDQILDQRIQALQVVDNESQFQKALESLGSSMILFSQVQTFIQLLEVAFKGANFDGVLELDEKFIKIVEKIKFKDKQVYQKILQIVKRK</sequence>
<proteinExistence type="predicted"/>
<feature type="non-terminal residue" evidence="1">
    <location>
        <position position="1"/>
    </location>
</feature>
<organism evidence="1">
    <name type="scientific">Trepomonas sp. PC1</name>
    <dbReference type="NCBI Taxonomy" id="1076344"/>
    <lineage>
        <taxon>Eukaryota</taxon>
        <taxon>Metamonada</taxon>
        <taxon>Diplomonadida</taxon>
        <taxon>Hexamitidae</taxon>
        <taxon>Hexamitinae</taxon>
        <taxon>Trepomonas</taxon>
    </lineage>
</organism>
<protein>
    <submittedName>
        <fullName evidence="1">Uncharacterized protein</fullName>
    </submittedName>
</protein>
<accession>A0A146JY38</accession>